<feature type="domain" description="LD-carboxypeptidase N-terminal" evidence="3">
    <location>
        <begin position="3"/>
        <end position="60"/>
    </location>
</feature>
<dbReference type="InterPro" id="IPR027461">
    <property type="entry name" value="Carboxypeptidase_A_C_sf"/>
</dbReference>
<keyword evidence="2" id="KW-0378">Hydrolase</keyword>
<dbReference type="InterPro" id="IPR040449">
    <property type="entry name" value="Peptidase_S66_N"/>
</dbReference>
<dbReference type="InterPro" id="IPR029062">
    <property type="entry name" value="Class_I_gatase-like"/>
</dbReference>
<keyword evidence="5" id="KW-0645">Protease</keyword>
<keyword evidence="6" id="KW-1185">Reference proteome</keyword>
<dbReference type="Pfam" id="PF02016">
    <property type="entry name" value="Peptidase_S66"/>
    <property type="match status" value="1"/>
</dbReference>
<dbReference type="SUPFAM" id="SSF141986">
    <property type="entry name" value="LD-carboxypeptidase A C-terminal domain-like"/>
    <property type="match status" value="1"/>
</dbReference>
<feature type="domain" description="LD-carboxypeptidase C-terminal" evidence="4">
    <location>
        <begin position="131"/>
        <end position="222"/>
    </location>
</feature>
<sequence>MTNTRAVGLIIPPWGGELLIEIIEKLDFDKINPKWILGYSDTSVLLLAITLKIGIATAHGVNLIDMRGEYTDETTAMWHKVLTTEKDGMVVQTSSSFYQPKWDHENPSPCVFHLTEKTEWKTVSEKVEHFKGGLLGGCIDVIRHLIGTSYGDVAAFREQHIPGENVIWYLENCEMNTTDLRRSLIQMKLAGWFENTSGILFGRSSANQPVNGYTAEDIYQELADEL</sequence>
<evidence type="ECO:0000313" key="5">
    <source>
        <dbReference type="EMBL" id="RDI45733.1"/>
    </source>
</evidence>
<reference evidence="5 6" key="1">
    <citation type="submission" date="2018-07" db="EMBL/GenBank/DDBJ databases">
        <title>Genomic Encyclopedia of Type Strains, Phase IV (KMG-IV): sequencing the most valuable type-strain genomes for metagenomic binning, comparative biology and taxonomic classification.</title>
        <authorList>
            <person name="Goeker M."/>
        </authorList>
    </citation>
    <scope>NUCLEOTIDE SEQUENCE [LARGE SCALE GENOMIC DNA]</scope>
    <source>
        <strain evidence="5 6">DSM 25281</strain>
    </source>
</reference>
<dbReference type="EMBL" id="QQAY01000002">
    <property type="protein sequence ID" value="RDI45733.1"/>
    <property type="molecule type" value="Genomic_DNA"/>
</dbReference>
<dbReference type="AlphaFoldDB" id="A0A370GUX5"/>
<dbReference type="Gene3D" id="3.40.50.10740">
    <property type="entry name" value="Class I glutamine amidotransferase-like"/>
    <property type="match status" value="1"/>
</dbReference>
<comment type="caution">
    <text evidence="5">The sequence shown here is derived from an EMBL/GenBank/DDBJ whole genome shotgun (WGS) entry which is preliminary data.</text>
</comment>
<name>A0A370GUX5_9BACI</name>
<dbReference type="RefSeq" id="WP_245948382.1">
    <property type="nucleotide sequence ID" value="NZ_QQAY01000002.1"/>
</dbReference>
<gene>
    <name evidence="5" type="ORF">DFR59_102366</name>
</gene>
<keyword evidence="5" id="KW-0121">Carboxypeptidase</keyword>
<proteinExistence type="inferred from homology"/>
<dbReference type="SUPFAM" id="SSF52317">
    <property type="entry name" value="Class I glutamine amidotransferase-like"/>
    <property type="match status" value="1"/>
</dbReference>
<dbReference type="InterPro" id="IPR040921">
    <property type="entry name" value="Peptidase_S66C"/>
</dbReference>
<accession>A0A370GUX5</accession>
<dbReference type="InterPro" id="IPR027478">
    <property type="entry name" value="LdcA_N"/>
</dbReference>
<dbReference type="PANTHER" id="PTHR30237:SF5">
    <property type="entry name" value="CARBOXYPEPTIDASE VC_A0337-RELATED"/>
    <property type="match status" value="1"/>
</dbReference>
<evidence type="ECO:0000256" key="2">
    <source>
        <dbReference type="ARBA" id="ARBA00022801"/>
    </source>
</evidence>
<dbReference type="GO" id="GO:0004180">
    <property type="term" value="F:carboxypeptidase activity"/>
    <property type="evidence" value="ECO:0007669"/>
    <property type="project" value="UniProtKB-KW"/>
</dbReference>
<evidence type="ECO:0000313" key="6">
    <source>
        <dbReference type="Proteomes" id="UP000255326"/>
    </source>
</evidence>
<evidence type="ECO:0000256" key="1">
    <source>
        <dbReference type="ARBA" id="ARBA00010233"/>
    </source>
</evidence>
<evidence type="ECO:0000259" key="4">
    <source>
        <dbReference type="Pfam" id="PF17676"/>
    </source>
</evidence>
<dbReference type="Proteomes" id="UP000255326">
    <property type="component" value="Unassembled WGS sequence"/>
</dbReference>
<dbReference type="Pfam" id="PF17676">
    <property type="entry name" value="Peptidase_S66C"/>
    <property type="match status" value="1"/>
</dbReference>
<dbReference type="Gene3D" id="3.50.30.60">
    <property type="entry name" value="LD-carboxypeptidase A C-terminal domain-like"/>
    <property type="match status" value="1"/>
</dbReference>
<dbReference type="PANTHER" id="PTHR30237">
    <property type="entry name" value="MURAMOYLTETRAPEPTIDE CARBOXYPEPTIDASE"/>
    <property type="match status" value="1"/>
</dbReference>
<comment type="similarity">
    <text evidence="1">Belongs to the peptidase S66 family.</text>
</comment>
<dbReference type="InterPro" id="IPR003507">
    <property type="entry name" value="S66_fam"/>
</dbReference>
<organism evidence="5 6">
    <name type="scientific">Falsibacillus pallidus</name>
    <dbReference type="NCBI Taxonomy" id="493781"/>
    <lineage>
        <taxon>Bacteria</taxon>
        <taxon>Bacillati</taxon>
        <taxon>Bacillota</taxon>
        <taxon>Bacilli</taxon>
        <taxon>Bacillales</taxon>
        <taxon>Bacillaceae</taxon>
        <taxon>Falsibacillus</taxon>
    </lineage>
</organism>
<evidence type="ECO:0000259" key="3">
    <source>
        <dbReference type="Pfam" id="PF02016"/>
    </source>
</evidence>
<feature type="non-terminal residue" evidence="5">
    <location>
        <position position="226"/>
    </location>
</feature>
<protein>
    <submittedName>
        <fullName evidence="5">LD-carboxypeptidase</fullName>
    </submittedName>
</protein>